<protein>
    <submittedName>
        <fullName evidence="2">Uncharacterized protein</fullName>
    </submittedName>
</protein>
<evidence type="ECO:0000313" key="2">
    <source>
        <dbReference type="EMBL" id="SHL02261.1"/>
    </source>
</evidence>
<dbReference type="EMBL" id="FRBH01000005">
    <property type="protein sequence ID" value="SHL02261.1"/>
    <property type="molecule type" value="Genomic_DNA"/>
</dbReference>
<reference evidence="1" key="5">
    <citation type="submission" date="2024-05" db="EMBL/GenBank/DDBJ databases">
        <authorList>
            <person name="Sun Q."/>
            <person name="Zhou Y."/>
        </authorList>
    </citation>
    <scope>NUCLEOTIDE SEQUENCE</scope>
    <source>
        <strain evidence="1">CGMCC 1.12707</strain>
    </source>
</reference>
<sequence>MDNKELTKKELDILNDVPYSFELEYFKEKTIKVKRFYGLITTNKSIREKVKEVFKIYPLRLSTMDRMAKYQIELYLDNSKFSQNNDTDSFNEMKLVAAKNAYNMANIVAIAVLGVDYSEKEFKRLKKVLFDNLTPIKLEEIANEILNYQSLVNFTNSTVTMSIKTTISPNEVE</sequence>
<keyword evidence="4" id="KW-1185">Reference proteome</keyword>
<dbReference type="STRING" id="1434701.SAMN05443634_105154"/>
<name>A0A1M6X8I2_9FLAO</name>
<reference evidence="4" key="4">
    <citation type="journal article" date="2019" name="Int. J. Syst. Evol. Microbiol.">
        <title>The Global Catalogue of Microorganisms (GCM) 10K type strain sequencing project: providing services to taxonomists for standard genome sequencing and annotation.</title>
        <authorList>
            <consortium name="The Broad Institute Genomics Platform"/>
            <consortium name="The Broad Institute Genome Sequencing Center for Infectious Disease"/>
            <person name="Wu L."/>
            <person name="Ma J."/>
        </authorList>
    </citation>
    <scope>NUCLEOTIDE SEQUENCE [LARGE SCALE GENOMIC DNA]</scope>
    <source>
        <strain evidence="4">CGMCC 1.12707</strain>
    </source>
</reference>
<reference evidence="3" key="3">
    <citation type="submission" date="2016-11" db="EMBL/GenBank/DDBJ databases">
        <authorList>
            <person name="Varghese N."/>
            <person name="Submissions S."/>
        </authorList>
    </citation>
    <scope>NUCLEOTIDE SEQUENCE [LARGE SCALE GENOMIC DNA]</scope>
    <source>
        <strain evidence="3">DSM 27989</strain>
    </source>
</reference>
<gene>
    <name evidence="1" type="ORF">GCM10010984_30520</name>
    <name evidence="2" type="ORF">SAMN05443634_105154</name>
</gene>
<reference evidence="1" key="1">
    <citation type="journal article" date="2014" name="Int. J. Syst. Evol. Microbiol.">
        <title>Complete genome of a new Firmicutes species belonging to the dominant human colonic microbiota ('Ruminococcus bicirculans') reveals two chromosomes and a selective capacity to utilize plant glucans.</title>
        <authorList>
            <consortium name="NISC Comparative Sequencing Program"/>
            <person name="Wegmann U."/>
            <person name="Louis P."/>
            <person name="Goesmann A."/>
            <person name="Henrissat B."/>
            <person name="Duncan S.H."/>
            <person name="Flint H.J."/>
        </authorList>
    </citation>
    <scope>NUCLEOTIDE SEQUENCE</scope>
    <source>
        <strain evidence="1">CGMCC 1.12707</strain>
    </source>
</reference>
<dbReference type="Proteomes" id="UP000650994">
    <property type="component" value="Unassembled WGS sequence"/>
</dbReference>
<dbReference type="RefSeq" id="WP_072931186.1">
    <property type="nucleotide sequence ID" value="NZ_BMFL01000034.1"/>
</dbReference>
<accession>A0A1M6X8I2</accession>
<dbReference type="EMBL" id="BMFL01000034">
    <property type="protein sequence ID" value="GGF11368.1"/>
    <property type="molecule type" value="Genomic_DNA"/>
</dbReference>
<evidence type="ECO:0000313" key="3">
    <source>
        <dbReference type="Proteomes" id="UP000184120"/>
    </source>
</evidence>
<evidence type="ECO:0000313" key="4">
    <source>
        <dbReference type="Proteomes" id="UP000650994"/>
    </source>
</evidence>
<reference evidence="2" key="2">
    <citation type="submission" date="2016-11" db="EMBL/GenBank/DDBJ databases">
        <authorList>
            <person name="Jaros S."/>
            <person name="Januszkiewicz K."/>
            <person name="Wedrychowicz H."/>
        </authorList>
    </citation>
    <scope>NUCLEOTIDE SEQUENCE [LARGE SCALE GENOMIC DNA]</scope>
    <source>
        <strain evidence="2">DSM 27989</strain>
    </source>
</reference>
<evidence type="ECO:0000313" key="1">
    <source>
        <dbReference type="EMBL" id="GGF11368.1"/>
    </source>
</evidence>
<organism evidence="2 3">
    <name type="scientific">Chishuiella changwenlii</name>
    <dbReference type="NCBI Taxonomy" id="1434701"/>
    <lineage>
        <taxon>Bacteria</taxon>
        <taxon>Pseudomonadati</taxon>
        <taxon>Bacteroidota</taxon>
        <taxon>Flavobacteriia</taxon>
        <taxon>Flavobacteriales</taxon>
        <taxon>Weeksellaceae</taxon>
        <taxon>Chishuiella</taxon>
    </lineage>
</organism>
<dbReference type="AlphaFoldDB" id="A0A1M6X8I2"/>
<dbReference type="Proteomes" id="UP000184120">
    <property type="component" value="Unassembled WGS sequence"/>
</dbReference>
<proteinExistence type="predicted"/>